<evidence type="ECO:0000313" key="8">
    <source>
        <dbReference type="EMBL" id="KAF2237590.1"/>
    </source>
</evidence>
<dbReference type="InterPro" id="IPR017972">
    <property type="entry name" value="Cyt_P450_CS"/>
</dbReference>
<keyword evidence="7" id="KW-0503">Monooxygenase</keyword>
<dbReference type="EMBL" id="ML991779">
    <property type="protein sequence ID" value="KAF2237590.1"/>
    <property type="molecule type" value="Genomic_DNA"/>
</dbReference>
<feature type="binding site" description="axial binding residue" evidence="6">
    <location>
        <position position="448"/>
    </location>
    <ligand>
        <name>heme</name>
        <dbReference type="ChEBI" id="CHEBI:30413"/>
    </ligand>
    <ligandPart>
        <name>Fe</name>
        <dbReference type="ChEBI" id="CHEBI:18248"/>
    </ligandPart>
</feature>
<dbReference type="Proteomes" id="UP000800092">
    <property type="component" value="Unassembled WGS sequence"/>
</dbReference>
<keyword evidence="3 6" id="KW-0349">Heme</keyword>
<dbReference type="GO" id="GO:0020037">
    <property type="term" value="F:heme binding"/>
    <property type="evidence" value="ECO:0007669"/>
    <property type="project" value="InterPro"/>
</dbReference>
<dbReference type="PANTHER" id="PTHR24305:SF210">
    <property type="entry name" value="CYTOCHROME P450 MONOOXYGENASE ASQL-RELATED"/>
    <property type="match status" value="1"/>
</dbReference>
<dbReference type="GO" id="GO:0005506">
    <property type="term" value="F:iron ion binding"/>
    <property type="evidence" value="ECO:0007669"/>
    <property type="project" value="InterPro"/>
</dbReference>
<dbReference type="SUPFAM" id="SSF48264">
    <property type="entry name" value="Cytochrome P450"/>
    <property type="match status" value="1"/>
</dbReference>
<dbReference type="PANTHER" id="PTHR24305">
    <property type="entry name" value="CYTOCHROME P450"/>
    <property type="match status" value="1"/>
</dbReference>
<keyword evidence="5 6" id="KW-0408">Iron</keyword>
<comment type="similarity">
    <text evidence="2 7">Belongs to the cytochrome P450 family.</text>
</comment>
<dbReference type="Gene3D" id="1.10.630.10">
    <property type="entry name" value="Cytochrome P450"/>
    <property type="match status" value="1"/>
</dbReference>
<sequence length="503" mass="58276">MNSRMETPSMIPIALLALLGTVVLYLTYNVATIVYNVFFHPLRNYPGPWYTAASRVPYLIKVIKGDYLTWNQSLHRRYGQVVRVAPEELSFTDGRSWRDIYGHRSGGKVTFSKDRRFYFIGNPTHPETPILVMTDDQNHPRVRKVFNNAFSNSALQKQEPLFLEHVDRLLKAIEQKGPAKFDLVTLFHYITFDIMGELVFGEPLGLFDGNEYYRAWVKGLFSDIKASSIWRIGYYYPFFLRLLEFLVPKKLQEERLESFRLANARIDKRMAEQTNHPDIWSLSEREDKDGKPRLSVGEMHVNASGFMLAGTETSATVLSAMNYYLLKHPAKLKRLTDEISTSFTRTEDMTLERLAQLPYLAACIEESLRLFHPAPNGFGRFVPQGGATIAGHWVPEGTVVATEHNNTYRDPANFRRPDDFIPERWFDPAFNSDRKIAFEPFSYGPRNCIGKNLAYHELRLIEAKLLWSFDFHLQEESNDWLDQKAYMVWEKNPLMVTATPTKR</sequence>
<evidence type="ECO:0000313" key="9">
    <source>
        <dbReference type="Proteomes" id="UP000800092"/>
    </source>
</evidence>
<keyword evidence="4 6" id="KW-0479">Metal-binding</keyword>
<evidence type="ECO:0000256" key="5">
    <source>
        <dbReference type="ARBA" id="ARBA00023004"/>
    </source>
</evidence>
<proteinExistence type="inferred from homology"/>
<dbReference type="GO" id="GO:0016705">
    <property type="term" value="F:oxidoreductase activity, acting on paired donors, with incorporation or reduction of molecular oxygen"/>
    <property type="evidence" value="ECO:0007669"/>
    <property type="project" value="InterPro"/>
</dbReference>
<dbReference type="PROSITE" id="PS00086">
    <property type="entry name" value="CYTOCHROME_P450"/>
    <property type="match status" value="1"/>
</dbReference>
<evidence type="ECO:0000256" key="6">
    <source>
        <dbReference type="PIRSR" id="PIRSR602401-1"/>
    </source>
</evidence>
<name>A0A6A6HJF1_VIRVR</name>
<keyword evidence="7" id="KW-0560">Oxidoreductase</keyword>
<dbReference type="InterPro" id="IPR001128">
    <property type="entry name" value="Cyt_P450"/>
</dbReference>
<evidence type="ECO:0000256" key="2">
    <source>
        <dbReference type="ARBA" id="ARBA00010617"/>
    </source>
</evidence>
<gene>
    <name evidence="8" type="ORF">EV356DRAFT_527403</name>
</gene>
<dbReference type="InterPro" id="IPR036396">
    <property type="entry name" value="Cyt_P450_sf"/>
</dbReference>
<dbReference type="OrthoDB" id="1470350at2759"/>
<evidence type="ECO:0000256" key="3">
    <source>
        <dbReference type="ARBA" id="ARBA00022617"/>
    </source>
</evidence>
<dbReference type="InterPro" id="IPR002401">
    <property type="entry name" value="Cyt_P450_E_grp-I"/>
</dbReference>
<evidence type="ECO:0000256" key="4">
    <source>
        <dbReference type="ARBA" id="ARBA00022723"/>
    </source>
</evidence>
<comment type="cofactor">
    <cofactor evidence="1 6">
        <name>heme</name>
        <dbReference type="ChEBI" id="CHEBI:30413"/>
    </cofactor>
</comment>
<evidence type="ECO:0000256" key="1">
    <source>
        <dbReference type="ARBA" id="ARBA00001971"/>
    </source>
</evidence>
<dbReference type="InterPro" id="IPR050121">
    <property type="entry name" value="Cytochrome_P450_monoxygenase"/>
</dbReference>
<evidence type="ECO:0000256" key="7">
    <source>
        <dbReference type="RuleBase" id="RU000461"/>
    </source>
</evidence>
<protein>
    <submittedName>
        <fullName evidence="8">Cytochrome P450</fullName>
    </submittedName>
</protein>
<accession>A0A6A6HJF1</accession>
<dbReference type="AlphaFoldDB" id="A0A6A6HJF1"/>
<dbReference type="CDD" id="cd11058">
    <property type="entry name" value="CYP60B-like"/>
    <property type="match status" value="1"/>
</dbReference>
<dbReference type="Pfam" id="PF00067">
    <property type="entry name" value="p450"/>
    <property type="match status" value="1"/>
</dbReference>
<organism evidence="8 9">
    <name type="scientific">Viridothelium virens</name>
    <name type="common">Speckled blister lichen</name>
    <name type="synonym">Trypethelium virens</name>
    <dbReference type="NCBI Taxonomy" id="1048519"/>
    <lineage>
        <taxon>Eukaryota</taxon>
        <taxon>Fungi</taxon>
        <taxon>Dikarya</taxon>
        <taxon>Ascomycota</taxon>
        <taxon>Pezizomycotina</taxon>
        <taxon>Dothideomycetes</taxon>
        <taxon>Dothideomycetes incertae sedis</taxon>
        <taxon>Trypetheliales</taxon>
        <taxon>Trypetheliaceae</taxon>
        <taxon>Viridothelium</taxon>
    </lineage>
</organism>
<dbReference type="PRINTS" id="PR00385">
    <property type="entry name" value="P450"/>
</dbReference>
<keyword evidence="9" id="KW-1185">Reference proteome</keyword>
<reference evidence="8" key="1">
    <citation type="journal article" date="2020" name="Stud. Mycol.">
        <title>101 Dothideomycetes genomes: a test case for predicting lifestyles and emergence of pathogens.</title>
        <authorList>
            <person name="Haridas S."/>
            <person name="Albert R."/>
            <person name="Binder M."/>
            <person name="Bloem J."/>
            <person name="Labutti K."/>
            <person name="Salamov A."/>
            <person name="Andreopoulos B."/>
            <person name="Baker S."/>
            <person name="Barry K."/>
            <person name="Bills G."/>
            <person name="Bluhm B."/>
            <person name="Cannon C."/>
            <person name="Castanera R."/>
            <person name="Culley D."/>
            <person name="Daum C."/>
            <person name="Ezra D."/>
            <person name="Gonzalez J."/>
            <person name="Henrissat B."/>
            <person name="Kuo A."/>
            <person name="Liang C."/>
            <person name="Lipzen A."/>
            <person name="Lutzoni F."/>
            <person name="Magnuson J."/>
            <person name="Mondo S."/>
            <person name="Nolan M."/>
            <person name="Ohm R."/>
            <person name="Pangilinan J."/>
            <person name="Park H.-J."/>
            <person name="Ramirez L."/>
            <person name="Alfaro M."/>
            <person name="Sun H."/>
            <person name="Tritt A."/>
            <person name="Yoshinaga Y."/>
            <person name="Zwiers L.-H."/>
            <person name="Turgeon B."/>
            <person name="Goodwin S."/>
            <person name="Spatafora J."/>
            <person name="Crous P."/>
            <person name="Grigoriev I."/>
        </authorList>
    </citation>
    <scope>NUCLEOTIDE SEQUENCE</scope>
    <source>
        <strain evidence="8">Tuck. ex Michener</strain>
    </source>
</reference>
<dbReference type="PRINTS" id="PR00463">
    <property type="entry name" value="EP450I"/>
</dbReference>
<dbReference type="GO" id="GO:0004497">
    <property type="term" value="F:monooxygenase activity"/>
    <property type="evidence" value="ECO:0007669"/>
    <property type="project" value="UniProtKB-KW"/>
</dbReference>